<organism evidence="1">
    <name type="scientific">viral metagenome</name>
    <dbReference type="NCBI Taxonomy" id="1070528"/>
    <lineage>
        <taxon>unclassified sequences</taxon>
        <taxon>metagenomes</taxon>
        <taxon>organismal metagenomes</taxon>
    </lineage>
</organism>
<sequence length="272" mass="28327">MANEIFAGDLGEIRLAGASKGVSLSTTAAYTSLPEGTHYVTLTPRNFATAVVARFALCPYLIVLLTTDALAASGNLTDYSSAAQDADTATSVVLSSLDTAANNDYLYVGSWLPFAGVHCDVDAANSVASALTVNYWDGTAWTTTSATDNTKSGTTTFAQDGTVTWSVPTDWVPDSLVDIGAATAGIGTHVGVQDIYWTRWQVSVQLDTQVTLDHMVGMPRSTAYAELLNGQAFEATINMGIGGVGGIVALTDAGTANLLINCSTRSSSRIFA</sequence>
<accession>A0A6M3XVB5</accession>
<proteinExistence type="predicted"/>
<protein>
    <submittedName>
        <fullName evidence="1">Uncharacterized protein</fullName>
    </submittedName>
</protein>
<dbReference type="EMBL" id="MT144953">
    <property type="protein sequence ID" value="QJI01822.1"/>
    <property type="molecule type" value="Genomic_DNA"/>
</dbReference>
<dbReference type="AlphaFoldDB" id="A0A6M3XVB5"/>
<gene>
    <name evidence="1" type="ORF">TM448B02799_0009</name>
</gene>
<evidence type="ECO:0000313" key="1">
    <source>
        <dbReference type="EMBL" id="QJI01822.1"/>
    </source>
</evidence>
<name>A0A6M3XVB5_9ZZZZ</name>
<reference evidence="1" key="1">
    <citation type="submission" date="2020-03" db="EMBL/GenBank/DDBJ databases">
        <title>The deep terrestrial virosphere.</title>
        <authorList>
            <person name="Holmfeldt K."/>
            <person name="Nilsson E."/>
            <person name="Simone D."/>
            <person name="Lopez-Fernandez M."/>
            <person name="Wu X."/>
            <person name="de Brujin I."/>
            <person name="Lundin D."/>
            <person name="Andersson A."/>
            <person name="Bertilsson S."/>
            <person name="Dopson M."/>
        </authorList>
    </citation>
    <scope>NUCLEOTIDE SEQUENCE</scope>
    <source>
        <strain evidence="1">TM448B02799</strain>
    </source>
</reference>